<dbReference type="PANTHER" id="PTHR13194">
    <property type="entry name" value="COMPLEX I INTERMEDIATE-ASSOCIATED PROTEIN 30"/>
    <property type="match status" value="1"/>
</dbReference>
<dbReference type="InterPro" id="IPR013857">
    <property type="entry name" value="NADH-UbQ_OxRdtase-assoc_prot30"/>
</dbReference>
<evidence type="ECO:0000256" key="1">
    <source>
        <dbReference type="ARBA" id="ARBA00007884"/>
    </source>
</evidence>
<feature type="domain" description="NADH:ubiquinone oxidoreductase intermediate-associated protein 30" evidence="2">
    <location>
        <begin position="13"/>
        <end position="162"/>
    </location>
</feature>
<dbReference type="PANTHER" id="PTHR13194:SF19">
    <property type="entry name" value="NAD(P)-BINDING ROSSMANN-FOLD SUPERFAMILY PROTEIN"/>
    <property type="match status" value="1"/>
</dbReference>
<gene>
    <name evidence="3" type="ORF">ACFQZW_12535</name>
</gene>
<dbReference type="SUPFAM" id="SSF49785">
    <property type="entry name" value="Galactose-binding domain-like"/>
    <property type="match status" value="1"/>
</dbReference>
<sequence length="168" mass="19165">MSITLQTNYTIVKFSKNTSLTSWTIVNDVVMGGKSTSTISKNSEGNAVFKGEVSLENNGGFSLLRHRFDKIDISQFNKIKIRLKGDGKKYQFRIKPSRFNQYSYVNYIQTNGDWQTIEINLSDFSPVFRGRKLDLPNFSGNELEEIGFLIGNKKNESFKLIIDSITLE</sequence>
<evidence type="ECO:0000259" key="2">
    <source>
        <dbReference type="Pfam" id="PF08547"/>
    </source>
</evidence>
<dbReference type="Proteomes" id="UP001597032">
    <property type="component" value="Unassembled WGS sequence"/>
</dbReference>
<dbReference type="Pfam" id="PF08547">
    <property type="entry name" value="CIA30"/>
    <property type="match status" value="1"/>
</dbReference>
<comment type="similarity">
    <text evidence="1">Belongs to the CIA30 family.</text>
</comment>
<dbReference type="RefSeq" id="WP_298264158.1">
    <property type="nucleotide sequence ID" value="NZ_JBHTIC010000020.1"/>
</dbReference>
<evidence type="ECO:0000313" key="4">
    <source>
        <dbReference type="Proteomes" id="UP001597032"/>
    </source>
</evidence>
<proteinExistence type="inferred from homology"/>
<accession>A0ABW2Z8G8</accession>
<dbReference type="Gene3D" id="2.60.120.430">
    <property type="entry name" value="Galactose-binding lectin"/>
    <property type="match status" value="1"/>
</dbReference>
<dbReference type="EMBL" id="JBHTIC010000020">
    <property type="protein sequence ID" value="MFD0762911.1"/>
    <property type="molecule type" value="Genomic_DNA"/>
</dbReference>
<comment type="caution">
    <text evidence="3">The sequence shown here is derived from an EMBL/GenBank/DDBJ whole genome shotgun (WGS) entry which is preliminary data.</text>
</comment>
<protein>
    <submittedName>
        <fullName evidence="3">CIA30 family protein</fullName>
    </submittedName>
</protein>
<name>A0ABW2Z8G8_9FLAO</name>
<dbReference type="InterPro" id="IPR039131">
    <property type="entry name" value="NDUFAF1"/>
</dbReference>
<evidence type="ECO:0000313" key="3">
    <source>
        <dbReference type="EMBL" id="MFD0762911.1"/>
    </source>
</evidence>
<organism evidence="3 4">
    <name type="scientific">Lutibacter aestuarii</name>
    <dbReference type="NCBI Taxonomy" id="861111"/>
    <lineage>
        <taxon>Bacteria</taxon>
        <taxon>Pseudomonadati</taxon>
        <taxon>Bacteroidota</taxon>
        <taxon>Flavobacteriia</taxon>
        <taxon>Flavobacteriales</taxon>
        <taxon>Flavobacteriaceae</taxon>
        <taxon>Lutibacter</taxon>
    </lineage>
</organism>
<dbReference type="InterPro" id="IPR008979">
    <property type="entry name" value="Galactose-bd-like_sf"/>
</dbReference>
<keyword evidence="4" id="KW-1185">Reference proteome</keyword>
<reference evidence="4" key="1">
    <citation type="journal article" date="2019" name="Int. J. Syst. Evol. Microbiol.">
        <title>The Global Catalogue of Microorganisms (GCM) 10K type strain sequencing project: providing services to taxonomists for standard genome sequencing and annotation.</title>
        <authorList>
            <consortium name="The Broad Institute Genomics Platform"/>
            <consortium name="The Broad Institute Genome Sequencing Center for Infectious Disease"/>
            <person name="Wu L."/>
            <person name="Ma J."/>
        </authorList>
    </citation>
    <scope>NUCLEOTIDE SEQUENCE [LARGE SCALE GENOMIC DNA]</scope>
    <source>
        <strain evidence="4">CCUG 60022</strain>
    </source>
</reference>